<organism evidence="6 7">
    <name type="scientific">Hypothenemus hampei</name>
    <name type="common">Coffee berry borer</name>
    <dbReference type="NCBI Taxonomy" id="57062"/>
    <lineage>
        <taxon>Eukaryota</taxon>
        <taxon>Metazoa</taxon>
        <taxon>Ecdysozoa</taxon>
        <taxon>Arthropoda</taxon>
        <taxon>Hexapoda</taxon>
        <taxon>Insecta</taxon>
        <taxon>Pterygota</taxon>
        <taxon>Neoptera</taxon>
        <taxon>Endopterygota</taxon>
        <taxon>Coleoptera</taxon>
        <taxon>Polyphaga</taxon>
        <taxon>Cucujiformia</taxon>
        <taxon>Curculionidae</taxon>
        <taxon>Scolytinae</taxon>
        <taxon>Hypothenemus</taxon>
    </lineage>
</organism>
<keyword evidence="1" id="KW-0479">Metal-binding</keyword>
<dbReference type="InterPro" id="IPR007320">
    <property type="entry name" value="PDCD2_C"/>
</dbReference>
<evidence type="ECO:0000256" key="1">
    <source>
        <dbReference type="ARBA" id="ARBA00022723"/>
    </source>
</evidence>
<evidence type="ECO:0000313" key="7">
    <source>
        <dbReference type="Proteomes" id="UP001566132"/>
    </source>
</evidence>
<name>A0ABD1EXM2_HYPHA</name>
<gene>
    <name evidence="6" type="ORF">ABEB36_005268</name>
</gene>
<dbReference type="GO" id="GO:0008270">
    <property type="term" value="F:zinc ion binding"/>
    <property type="evidence" value="ECO:0007669"/>
    <property type="project" value="UniProtKB-KW"/>
</dbReference>
<dbReference type="PROSITE" id="PS50865">
    <property type="entry name" value="ZF_MYND_2"/>
    <property type="match status" value="1"/>
</dbReference>
<dbReference type="PROSITE" id="PS01360">
    <property type="entry name" value="ZF_MYND_1"/>
    <property type="match status" value="1"/>
</dbReference>
<dbReference type="PANTHER" id="PTHR12298:SF4">
    <property type="entry name" value="PROGRAMMED CELL DEATH PROTEIN 2"/>
    <property type="match status" value="1"/>
</dbReference>
<dbReference type="Proteomes" id="UP001566132">
    <property type="component" value="Unassembled WGS sequence"/>
</dbReference>
<proteinExistence type="predicted"/>
<evidence type="ECO:0000256" key="4">
    <source>
        <dbReference type="PROSITE-ProRule" id="PRU00134"/>
    </source>
</evidence>
<comment type="caution">
    <text evidence="6">The sequence shown here is derived from an EMBL/GenBank/DDBJ whole genome shotgun (WGS) entry which is preliminary data.</text>
</comment>
<dbReference type="AlphaFoldDB" id="A0ABD1EXM2"/>
<dbReference type="PANTHER" id="PTHR12298">
    <property type="entry name" value="PCDC2 PROGRAMMED CELL DEATH PROTEIN 2 -RELATED"/>
    <property type="match status" value="1"/>
</dbReference>
<dbReference type="InterPro" id="IPR002893">
    <property type="entry name" value="Znf_MYND"/>
</dbReference>
<dbReference type="Pfam" id="PF01753">
    <property type="entry name" value="zf-MYND"/>
    <property type="match status" value="1"/>
</dbReference>
<dbReference type="EMBL" id="JBDJPC010000004">
    <property type="protein sequence ID" value="KAL1505787.1"/>
    <property type="molecule type" value="Genomic_DNA"/>
</dbReference>
<evidence type="ECO:0000256" key="3">
    <source>
        <dbReference type="ARBA" id="ARBA00022833"/>
    </source>
</evidence>
<sequence>MSKVVLGVLEPCENWLLESRFFPSKAGGKPAWLSLKSIPTTCDLTCEKCGKVMVFLCQIYVPLESNVTDQEQLDNNFHRSVYVFICRTMTCNESRDGKTFKVFRSNLPRINEFYPKDPAEETEQTTFDISKWVKLCNLCGIAAQQKCSKCKGVVYCCKEHQIIDWKNGHKSQCSNDVKETSKKPKTILFDELEIVNKEENYQEQSENEHVGMEEYNKLKADGKTGTIDDAQVPDLEVYASDNEDKVFEYFRQRTATDPDQVLRYDIGGKPLFIAKEPRPSHIPNCQYCGGPRQFEFQVMPQMLYDLYENELDFGVLLVYTCKNSCIGDSIYSYKEEYIFRQDVSSDNIKL</sequence>
<dbReference type="SUPFAM" id="SSF144232">
    <property type="entry name" value="HIT/MYND zinc finger-like"/>
    <property type="match status" value="1"/>
</dbReference>
<accession>A0ABD1EXM2</accession>
<keyword evidence="3" id="KW-0862">Zinc</keyword>
<keyword evidence="2 4" id="KW-0863">Zinc-finger</keyword>
<feature type="domain" description="MYND-type" evidence="5">
    <location>
        <begin position="136"/>
        <end position="173"/>
    </location>
</feature>
<reference evidence="6 7" key="1">
    <citation type="submission" date="2024-05" db="EMBL/GenBank/DDBJ databases">
        <title>Genetic variation in Jamaican populations of the coffee berry borer (Hypothenemus hampei).</title>
        <authorList>
            <person name="Errbii M."/>
            <person name="Myrie A."/>
        </authorList>
    </citation>
    <scope>NUCLEOTIDE SEQUENCE [LARGE SCALE GENOMIC DNA]</scope>
    <source>
        <strain evidence="6">JA-Hopewell-2020-01-JO</strain>
        <tissue evidence="6">Whole body</tissue>
    </source>
</reference>
<evidence type="ECO:0000313" key="6">
    <source>
        <dbReference type="EMBL" id="KAL1505787.1"/>
    </source>
</evidence>
<dbReference type="Pfam" id="PF04194">
    <property type="entry name" value="PDCD2_C"/>
    <property type="match status" value="1"/>
</dbReference>
<dbReference type="Gene3D" id="6.10.140.2220">
    <property type="match status" value="1"/>
</dbReference>
<keyword evidence="7" id="KW-1185">Reference proteome</keyword>
<protein>
    <recommendedName>
        <fullName evidence="5">MYND-type domain-containing protein</fullName>
    </recommendedName>
</protein>
<evidence type="ECO:0000256" key="2">
    <source>
        <dbReference type="ARBA" id="ARBA00022771"/>
    </source>
</evidence>
<evidence type="ECO:0000259" key="5">
    <source>
        <dbReference type="PROSITE" id="PS50865"/>
    </source>
</evidence>